<organism evidence="2 3">
    <name type="scientific">Streptosporangium longisporum</name>
    <dbReference type="NCBI Taxonomy" id="46187"/>
    <lineage>
        <taxon>Bacteria</taxon>
        <taxon>Bacillati</taxon>
        <taxon>Actinomycetota</taxon>
        <taxon>Actinomycetes</taxon>
        <taxon>Streptosporangiales</taxon>
        <taxon>Streptosporangiaceae</taxon>
        <taxon>Streptosporangium</taxon>
    </lineage>
</organism>
<sequence>MYDLRMPDPRTIVAELTELLTWRLPPASWPRVATALDNLVRTLPDGPVEPALDDLTYLGPERLRVRLGDDPSVPPPEEVRERINRLIRDLEPDIDRAAD</sequence>
<reference evidence="3" key="1">
    <citation type="journal article" date="2019" name="Int. J. Syst. Evol. Microbiol.">
        <title>The Global Catalogue of Microorganisms (GCM) 10K type strain sequencing project: providing services to taxonomists for standard genome sequencing and annotation.</title>
        <authorList>
            <consortium name="The Broad Institute Genomics Platform"/>
            <consortium name="The Broad Institute Genome Sequencing Center for Infectious Disease"/>
            <person name="Wu L."/>
            <person name="Ma J."/>
        </authorList>
    </citation>
    <scope>NUCLEOTIDE SEQUENCE [LARGE SCALE GENOMIC DNA]</scope>
    <source>
        <strain evidence="3">JCM 3106</strain>
    </source>
</reference>
<evidence type="ECO:0000313" key="2">
    <source>
        <dbReference type="EMBL" id="GAA3017552.1"/>
    </source>
</evidence>
<keyword evidence="3" id="KW-1185">Reference proteome</keyword>
<evidence type="ECO:0000313" key="3">
    <source>
        <dbReference type="Proteomes" id="UP001499930"/>
    </source>
</evidence>
<protein>
    <recommendedName>
        <fullName evidence="1">CATRA-Associated Small Protein domain-containing protein</fullName>
    </recommendedName>
</protein>
<feature type="domain" description="CATRA-Associated Small Protein" evidence="1">
    <location>
        <begin position="14"/>
        <end position="93"/>
    </location>
</feature>
<accession>A0ABP6KM65</accession>
<dbReference type="Pfam" id="PF20271">
    <property type="entry name" value="CATASP"/>
    <property type="match status" value="1"/>
</dbReference>
<dbReference type="InterPro" id="IPR046924">
    <property type="entry name" value="CATASP"/>
</dbReference>
<gene>
    <name evidence="2" type="ORF">GCM10017559_46790</name>
</gene>
<proteinExistence type="predicted"/>
<dbReference type="Proteomes" id="UP001499930">
    <property type="component" value="Unassembled WGS sequence"/>
</dbReference>
<name>A0ABP6KM65_9ACTN</name>
<evidence type="ECO:0000259" key="1">
    <source>
        <dbReference type="Pfam" id="PF20271"/>
    </source>
</evidence>
<dbReference type="RefSeq" id="WP_344898806.1">
    <property type="nucleotide sequence ID" value="NZ_BAAAWD010000013.1"/>
</dbReference>
<comment type="caution">
    <text evidence="2">The sequence shown here is derived from an EMBL/GenBank/DDBJ whole genome shotgun (WGS) entry which is preliminary data.</text>
</comment>
<dbReference type="EMBL" id="BAAAWD010000013">
    <property type="protein sequence ID" value="GAA3017552.1"/>
    <property type="molecule type" value="Genomic_DNA"/>
</dbReference>